<keyword evidence="2" id="KW-1185">Reference proteome</keyword>
<feature type="non-terminal residue" evidence="1">
    <location>
        <position position="1"/>
    </location>
</feature>
<dbReference type="EMBL" id="BMAR01000010">
    <property type="protein sequence ID" value="GFR45530.1"/>
    <property type="molecule type" value="Genomic_DNA"/>
</dbReference>
<reference evidence="1 2" key="1">
    <citation type="journal article" date="2021" name="Sci. Rep.">
        <title>Genome sequencing of the multicellular alga Astrephomene provides insights into convergent evolution of germ-soma differentiation.</title>
        <authorList>
            <person name="Yamashita S."/>
            <person name="Yamamoto K."/>
            <person name="Matsuzaki R."/>
            <person name="Suzuki S."/>
            <person name="Yamaguchi H."/>
            <person name="Hirooka S."/>
            <person name="Minakuchi Y."/>
            <person name="Miyagishima S."/>
            <person name="Kawachi M."/>
            <person name="Toyoda A."/>
            <person name="Nozaki H."/>
        </authorList>
    </citation>
    <scope>NUCLEOTIDE SEQUENCE [LARGE SCALE GENOMIC DNA]</scope>
    <source>
        <strain evidence="1 2">NIES-4017</strain>
    </source>
</reference>
<evidence type="ECO:0000313" key="1">
    <source>
        <dbReference type="EMBL" id="GFR45530.1"/>
    </source>
</evidence>
<protein>
    <submittedName>
        <fullName evidence="1">Uncharacterized protein</fullName>
    </submittedName>
</protein>
<comment type="caution">
    <text evidence="1">The sequence shown here is derived from an EMBL/GenBank/DDBJ whole genome shotgun (WGS) entry which is preliminary data.</text>
</comment>
<proteinExistence type="predicted"/>
<gene>
    <name evidence="1" type="ORF">Agub_g6923</name>
</gene>
<organism evidence="1 2">
    <name type="scientific">Astrephomene gubernaculifera</name>
    <dbReference type="NCBI Taxonomy" id="47775"/>
    <lineage>
        <taxon>Eukaryota</taxon>
        <taxon>Viridiplantae</taxon>
        <taxon>Chlorophyta</taxon>
        <taxon>core chlorophytes</taxon>
        <taxon>Chlorophyceae</taxon>
        <taxon>CS clade</taxon>
        <taxon>Chlamydomonadales</taxon>
        <taxon>Astrephomenaceae</taxon>
        <taxon>Astrephomene</taxon>
    </lineage>
</organism>
<sequence length="111" mass="12120">MNLKLRNYPSLAQHPCSASNGLSLRRLRLHAHGCHPQNVSHRQSRSVITTATKEIWLQTSSKAAFRAALDSGCVSSFVFGPDPAQFALAAEWQRGGASSAFRTLLLSERGE</sequence>
<accession>A0AAD3HM96</accession>
<evidence type="ECO:0000313" key="2">
    <source>
        <dbReference type="Proteomes" id="UP001054857"/>
    </source>
</evidence>
<name>A0AAD3HM96_9CHLO</name>
<dbReference type="AlphaFoldDB" id="A0AAD3HM96"/>
<dbReference type="Proteomes" id="UP001054857">
    <property type="component" value="Unassembled WGS sequence"/>
</dbReference>